<proteinExistence type="predicted"/>
<organism evidence="2 3">
    <name type="scientific">Dipteronia sinensis</name>
    <dbReference type="NCBI Taxonomy" id="43782"/>
    <lineage>
        <taxon>Eukaryota</taxon>
        <taxon>Viridiplantae</taxon>
        <taxon>Streptophyta</taxon>
        <taxon>Embryophyta</taxon>
        <taxon>Tracheophyta</taxon>
        <taxon>Spermatophyta</taxon>
        <taxon>Magnoliopsida</taxon>
        <taxon>eudicotyledons</taxon>
        <taxon>Gunneridae</taxon>
        <taxon>Pentapetalae</taxon>
        <taxon>rosids</taxon>
        <taxon>malvids</taxon>
        <taxon>Sapindales</taxon>
        <taxon>Sapindaceae</taxon>
        <taxon>Hippocastanoideae</taxon>
        <taxon>Acereae</taxon>
        <taxon>Dipteronia</taxon>
    </lineage>
</organism>
<evidence type="ECO:0000313" key="2">
    <source>
        <dbReference type="EMBL" id="KAK3228875.1"/>
    </source>
</evidence>
<dbReference type="GO" id="GO:0006355">
    <property type="term" value="P:regulation of DNA-templated transcription"/>
    <property type="evidence" value="ECO:0007669"/>
    <property type="project" value="InterPro"/>
</dbReference>
<evidence type="ECO:0008006" key="4">
    <source>
        <dbReference type="Google" id="ProtNLM"/>
    </source>
</evidence>
<dbReference type="AlphaFoldDB" id="A0AAE0B417"/>
<gene>
    <name evidence="2" type="ORF">Dsin_000756</name>
</gene>
<dbReference type="EMBL" id="JANJYJ010000001">
    <property type="protein sequence ID" value="KAK3228875.1"/>
    <property type="molecule type" value="Genomic_DNA"/>
</dbReference>
<feature type="region of interest" description="Disordered" evidence="1">
    <location>
        <begin position="607"/>
        <end position="626"/>
    </location>
</feature>
<reference evidence="2" key="1">
    <citation type="journal article" date="2023" name="Plant J.">
        <title>Genome sequences and population genomics provide insights into the demographic history, inbreeding, and mutation load of two 'living fossil' tree species of Dipteronia.</title>
        <authorList>
            <person name="Feng Y."/>
            <person name="Comes H.P."/>
            <person name="Chen J."/>
            <person name="Zhu S."/>
            <person name="Lu R."/>
            <person name="Zhang X."/>
            <person name="Li P."/>
            <person name="Qiu J."/>
            <person name="Olsen K.M."/>
            <person name="Qiu Y."/>
        </authorList>
    </citation>
    <scope>NUCLEOTIDE SEQUENCE</scope>
    <source>
        <strain evidence="2">NBL</strain>
    </source>
</reference>
<dbReference type="InterPro" id="IPR039928">
    <property type="entry name" value="LNK"/>
</dbReference>
<comment type="caution">
    <text evidence="2">The sequence shown here is derived from an EMBL/GenBank/DDBJ whole genome shotgun (WGS) entry which is preliminary data.</text>
</comment>
<keyword evidence="3" id="KW-1185">Reference proteome</keyword>
<evidence type="ECO:0000313" key="3">
    <source>
        <dbReference type="Proteomes" id="UP001281410"/>
    </source>
</evidence>
<dbReference type="PANTHER" id="PTHR33334">
    <property type="entry name" value="PROTEIN LNK1"/>
    <property type="match status" value="1"/>
</dbReference>
<protein>
    <recommendedName>
        <fullName evidence="4">Protein LNK2</fullName>
    </recommendedName>
</protein>
<sequence>MFDWNDEEFFVRTFLQQSEGNATSSKAFIENNLTNIIWGESGETDDHIVPYKEGNENYHNKKEWNQEATSIKPTERKILGAKIDFNGKKLESISKFNSNERNSRSGFGMDPWSDLSLSNAANADEDSMDTEVTDNVAEITKYSSTSGVKVELDKDPNFFQNSNEGKDQADFVDYSWDNIGSFDDLDRIFSNDDPIFGHVNLGNADELWSSSKDVSNSPVKSFPLSAESPILELGALENISDQVKVKSEFEQDDQSLILSHVKLNNSTLDLQNAHTTLDHAEYPGGKIKPIVKEQTDLDVGRNAYASTSGLIVDNAVTPDNFAYKGYRQKNLLKGRKKSAEKNEGKLLQDMYCTWSPSGKYENQLSHSMLQSSPSSVISQQRQLEKSETLQYQQISGSFVSPSAYGNLTNPYPAMPVLAHVQSGEFKNQPLLSGYEVSPDKANLANKSAAGPTKPLTMTPQEKIEKLRRRQQMRAMLAIQKQQLQLSHQVSPRDHSRSPKFLENQIQHVEGADFEVEDLSTLPSFDPNSPLEQDDSNISNLVVDNYSVEDTILYRLQDVIAKLDVRIRLCIRDSLFRLAQSAMQRHYASDKSSTNKSSMDEHEVIANAEASSASRYTRMPDAETETNPIDRTVAHLLFHRPWEMSGKHPETPNSLASSKFPYDCGTGSLLNLPAVSMPEGSNIMKKISHLGSKDPCPLPEPQHVDQFKTGSCLDISENATNCGTAADSRAAEVEASQ</sequence>
<accession>A0AAE0B417</accession>
<dbReference type="GO" id="GO:0007623">
    <property type="term" value="P:circadian rhythm"/>
    <property type="evidence" value="ECO:0007669"/>
    <property type="project" value="InterPro"/>
</dbReference>
<name>A0AAE0B417_9ROSI</name>
<dbReference type="Proteomes" id="UP001281410">
    <property type="component" value="Unassembled WGS sequence"/>
</dbReference>
<evidence type="ECO:0000256" key="1">
    <source>
        <dbReference type="SAM" id="MobiDB-lite"/>
    </source>
</evidence>
<dbReference type="PANTHER" id="PTHR33334:SF5">
    <property type="entry name" value="PROTEIN LNK2"/>
    <property type="match status" value="1"/>
</dbReference>